<accession>A0ABN0RXX6</accession>
<dbReference type="EMBL" id="JDTF01000004">
    <property type="protein sequence ID" value="EXX94133.1"/>
    <property type="molecule type" value="Genomic_DNA"/>
</dbReference>
<dbReference type="GO" id="GO:0033608">
    <property type="term" value="F:formyl-CoA transferase activity"/>
    <property type="evidence" value="ECO:0007669"/>
    <property type="project" value="UniProtKB-EC"/>
</dbReference>
<organism evidence="1 2">
    <name type="scientific">Bordetella holmesii 1058</name>
    <dbReference type="NCBI Taxonomy" id="1247648"/>
    <lineage>
        <taxon>Bacteria</taxon>
        <taxon>Pseudomonadati</taxon>
        <taxon>Pseudomonadota</taxon>
        <taxon>Betaproteobacteria</taxon>
        <taxon>Burkholderiales</taxon>
        <taxon>Alcaligenaceae</taxon>
        <taxon>Bordetella</taxon>
    </lineage>
</organism>
<reference evidence="1 2" key="1">
    <citation type="submission" date="2014-02" db="EMBL/GenBank/DDBJ databases">
        <title>Whole Genome Sequencing Of Bordetella Holmesii, An Emerging Opportunistic Infection Of Humans.</title>
        <authorList>
            <person name="Tettelin H."/>
            <person name="Hooven T.A."/>
            <person name="Hine E."/>
            <person name="Su Q."/>
            <person name="Huard R.C."/>
            <person name="Della-Latta P."/>
            <person name="Daugherty S.C."/>
            <person name="Agrawal S."/>
            <person name="Sengamalay N."/>
            <person name="Tallon L.J."/>
            <person name="Sadzewicz L."/>
            <person name="Whittier S."/>
            <person name="Fraser C.M."/>
            <person name="Ratner A.J."/>
        </authorList>
    </citation>
    <scope>NUCLEOTIDE SEQUENCE [LARGE SCALE GENOMIC DNA]</scope>
    <source>
        <strain evidence="1 2">1058</strain>
    </source>
</reference>
<dbReference type="Proteomes" id="UP000023104">
    <property type="component" value="Unassembled WGS sequence"/>
</dbReference>
<proteinExistence type="predicted"/>
<keyword evidence="1" id="KW-0808">Transferase</keyword>
<gene>
    <name evidence="1" type="ORF">D559_1542</name>
</gene>
<evidence type="ECO:0000313" key="2">
    <source>
        <dbReference type="Proteomes" id="UP000023104"/>
    </source>
</evidence>
<comment type="caution">
    <text evidence="1">The sequence shown here is derived from an EMBL/GenBank/DDBJ whole genome shotgun (WGS) entry which is preliminary data.</text>
</comment>
<keyword evidence="2" id="KW-1185">Reference proteome</keyword>
<dbReference type="EC" id="2.8.3.16" evidence="1"/>
<name>A0ABN0RXX6_9BORD</name>
<protein>
    <submittedName>
        <fullName evidence="1">Formyl-CoA transferase domain protein</fullName>
        <ecNumber evidence="1">2.8.3.16</ecNumber>
    </submittedName>
</protein>
<sequence length="62" mass="7163">MTHAWVAHGTDRPHVVARWQLDFDDVCSKITQNLSGIRSHDDRAQIEDADSCQWTCCGVWRH</sequence>
<evidence type="ECO:0000313" key="1">
    <source>
        <dbReference type="EMBL" id="EXX94133.1"/>
    </source>
</evidence>